<gene>
    <name evidence="1" type="ORF">EHP00_1542</name>
</gene>
<protein>
    <submittedName>
        <fullName evidence="1">Uncharacterized protein</fullName>
    </submittedName>
</protein>
<reference evidence="1 2" key="1">
    <citation type="journal article" date="2017" name="Environ. Microbiol.">
        <title>Decay of the glycolytic pathway and adaptation to intranuclear parasitism within Enterocytozoonidae microsporidia.</title>
        <authorList>
            <person name="Wiredu Boakye D."/>
            <person name="Jaroenlak P."/>
            <person name="Prachumwat A."/>
            <person name="Williams T.A."/>
            <person name="Bateman K.S."/>
            <person name="Itsathitphaisarn O."/>
            <person name="Sritunyalucksana K."/>
            <person name="Paszkiewicz K.H."/>
            <person name="Moore K.A."/>
            <person name="Stentiford G.D."/>
            <person name="Williams B.A."/>
        </authorList>
    </citation>
    <scope>NUCLEOTIDE SEQUENCE [LARGE SCALE GENOMIC DNA]</scope>
    <source>
        <strain evidence="1 2">TH1</strain>
    </source>
</reference>
<accession>A0A1W0E379</accession>
<evidence type="ECO:0000313" key="2">
    <source>
        <dbReference type="Proteomes" id="UP000192758"/>
    </source>
</evidence>
<comment type="caution">
    <text evidence="1">The sequence shown here is derived from an EMBL/GenBank/DDBJ whole genome shotgun (WGS) entry which is preliminary data.</text>
</comment>
<dbReference type="Proteomes" id="UP000192758">
    <property type="component" value="Unassembled WGS sequence"/>
</dbReference>
<proteinExistence type="predicted"/>
<dbReference type="VEuPathDB" id="MicrosporidiaDB:EHP00_1542"/>
<name>A0A1W0E379_9MICR</name>
<dbReference type="AlphaFoldDB" id="A0A1W0E379"/>
<sequence length="331" mass="39005">MNILNFLNFELCFSSCFITPSEFNCTKCKDCIGLSFLNIKKCDKIKEKNGRKFISKNQVFDLEKNCEIEVYFEIEKVNLLDLKAPSQAIKEEKNVCEAFYVKFFDSETKIEHLLLIKKSFILDCDIVLKKDKRLYTIKHKEKDYYLCPFGSYSFLQENGKYPDLLFLKRINTKNPEEVEKENKIFWFVNTKSTFDEDSKSTDDEKQSKEKSEIINYKNISLLEGKLNGSGKKQYTYKEINDEEFREFSQLRRKEYVSLPLKGSFLENLRSDKKTINFKVKAEICCSLVSTTRLIFFEELLLYEPSSMLSDKNAKKGNVVYVHKMKKIVKNI</sequence>
<organism evidence="1 2">
    <name type="scientific">Ecytonucleospora hepatopenaei</name>
    <dbReference type="NCBI Taxonomy" id="646526"/>
    <lineage>
        <taxon>Eukaryota</taxon>
        <taxon>Fungi</taxon>
        <taxon>Fungi incertae sedis</taxon>
        <taxon>Microsporidia</taxon>
        <taxon>Enterocytozoonidae</taxon>
        <taxon>Ecytonucleospora</taxon>
    </lineage>
</organism>
<dbReference type="EMBL" id="MNPJ01000026">
    <property type="protein sequence ID" value="OQS53691.1"/>
    <property type="molecule type" value="Genomic_DNA"/>
</dbReference>
<keyword evidence="2" id="KW-1185">Reference proteome</keyword>
<evidence type="ECO:0000313" key="1">
    <source>
        <dbReference type="EMBL" id="OQS53691.1"/>
    </source>
</evidence>